<dbReference type="PANTHER" id="PTHR10252">
    <property type="entry name" value="HISTONE-LIKE TRANSCRIPTION FACTOR CCAAT-RELATED"/>
    <property type="match status" value="1"/>
</dbReference>
<reference evidence="4" key="1">
    <citation type="journal article" date="2022" name="G3 (Bethesda)">
        <title>High quality genome of the basidiomycete yeast Dioszegia hungarica PDD-24b-2 isolated from cloud water.</title>
        <authorList>
            <person name="Jarrige D."/>
            <person name="Haridas S."/>
            <person name="Bleykasten-Grosshans C."/>
            <person name="Joly M."/>
            <person name="Nadalig T."/>
            <person name="Sancelme M."/>
            <person name="Vuilleumier S."/>
            <person name="Grigoriev I.V."/>
            <person name="Amato P."/>
            <person name="Bringel F."/>
        </authorList>
    </citation>
    <scope>NUCLEOTIDE SEQUENCE</scope>
    <source>
        <strain evidence="4">PDD-24b-2</strain>
    </source>
</reference>
<organism evidence="4 5">
    <name type="scientific">Dioszegia hungarica</name>
    <dbReference type="NCBI Taxonomy" id="4972"/>
    <lineage>
        <taxon>Eukaryota</taxon>
        <taxon>Fungi</taxon>
        <taxon>Dikarya</taxon>
        <taxon>Basidiomycota</taxon>
        <taxon>Agaricomycotina</taxon>
        <taxon>Tremellomycetes</taxon>
        <taxon>Tremellales</taxon>
        <taxon>Bulleribasidiaceae</taxon>
        <taxon>Dioszegia</taxon>
    </lineage>
</organism>
<name>A0AA38HA72_9TREE</name>
<keyword evidence="5" id="KW-1185">Reference proteome</keyword>
<evidence type="ECO:0000313" key="5">
    <source>
        <dbReference type="Proteomes" id="UP001164286"/>
    </source>
</evidence>
<feature type="non-terminal residue" evidence="4">
    <location>
        <position position="1"/>
    </location>
</feature>
<comment type="caution">
    <text evidence="4">The sequence shown here is derived from an EMBL/GenBank/DDBJ whole genome shotgun (WGS) entry which is preliminary data.</text>
</comment>
<comment type="subcellular location">
    <subcellularLocation>
        <location evidence="1">Nucleus</location>
    </subcellularLocation>
</comment>
<dbReference type="InterPro" id="IPR050568">
    <property type="entry name" value="Transcr_DNA_Rep_Reg"/>
</dbReference>
<dbReference type="GO" id="GO:0046982">
    <property type="term" value="F:protein heterodimerization activity"/>
    <property type="evidence" value="ECO:0007669"/>
    <property type="project" value="InterPro"/>
</dbReference>
<keyword evidence="2" id="KW-0539">Nucleus</keyword>
<gene>
    <name evidence="4" type="ORF">MKK02DRAFT_5244</name>
</gene>
<dbReference type="InterPro" id="IPR003958">
    <property type="entry name" value="CBFA_NFYB_domain"/>
</dbReference>
<dbReference type="EMBL" id="JAKWFO010000004">
    <property type="protein sequence ID" value="KAI9637253.1"/>
    <property type="molecule type" value="Genomic_DNA"/>
</dbReference>
<dbReference type="GO" id="GO:0001046">
    <property type="term" value="F:core promoter sequence-specific DNA binding"/>
    <property type="evidence" value="ECO:0007669"/>
    <property type="project" value="TreeGrafter"/>
</dbReference>
<dbReference type="GeneID" id="77732876"/>
<evidence type="ECO:0000256" key="2">
    <source>
        <dbReference type="ARBA" id="ARBA00023242"/>
    </source>
</evidence>
<feature type="domain" description="Transcription factor CBF/NF-Y/archaeal histone" evidence="3">
    <location>
        <begin position="1"/>
        <end position="58"/>
    </location>
</feature>
<accession>A0AA38HA72</accession>
<dbReference type="AlphaFoldDB" id="A0AA38HA72"/>
<sequence length="79" mass="8831">ARIKKIMQMDEDVGKLASATPVMISKSLECFMQLMIDEAVKEARSRGSKKLTSHHLKHTINNTPSFDFLLDIASNISDP</sequence>
<proteinExistence type="predicted"/>
<dbReference type="GO" id="GO:0017054">
    <property type="term" value="C:negative cofactor 2 complex"/>
    <property type="evidence" value="ECO:0007669"/>
    <property type="project" value="TreeGrafter"/>
</dbReference>
<dbReference type="PANTHER" id="PTHR10252:SF5">
    <property type="entry name" value="DR1-ASSOCIATED COREPRESSOR"/>
    <property type="match status" value="1"/>
</dbReference>
<protein>
    <submittedName>
        <fullName evidence="4">Histone-fold-containing protein</fullName>
    </submittedName>
</protein>
<evidence type="ECO:0000259" key="3">
    <source>
        <dbReference type="Pfam" id="PF00808"/>
    </source>
</evidence>
<dbReference type="Proteomes" id="UP001164286">
    <property type="component" value="Unassembled WGS sequence"/>
</dbReference>
<dbReference type="Gene3D" id="1.10.20.10">
    <property type="entry name" value="Histone, subunit A"/>
    <property type="match status" value="1"/>
</dbReference>
<dbReference type="InterPro" id="IPR009072">
    <property type="entry name" value="Histone-fold"/>
</dbReference>
<feature type="non-terminal residue" evidence="4">
    <location>
        <position position="79"/>
    </location>
</feature>
<evidence type="ECO:0000313" key="4">
    <source>
        <dbReference type="EMBL" id="KAI9637253.1"/>
    </source>
</evidence>
<dbReference type="CDD" id="cd22906">
    <property type="entry name" value="HFD_DRAP1"/>
    <property type="match status" value="1"/>
</dbReference>
<dbReference type="SUPFAM" id="SSF47113">
    <property type="entry name" value="Histone-fold"/>
    <property type="match status" value="1"/>
</dbReference>
<dbReference type="RefSeq" id="XP_052947030.1">
    <property type="nucleotide sequence ID" value="XM_053093671.1"/>
</dbReference>
<dbReference type="GO" id="GO:0016251">
    <property type="term" value="F:RNA polymerase II general transcription initiation factor activity"/>
    <property type="evidence" value="ECO:0007669"/>
    <property type="project" value="TreeGrafter"/>
</dbReference>
<evidence type="ECO:0000256" key="1">
    <source>
        <dbReference type="ARBA" id="ARBA00004123"/>
    </source>
</evidence>
<dbReference type="Pfam" id="PF00808">
    <property type="entry name" value="CBFD_NFYB_HMF"/>
    <property type="match status" value="1"/>
</dbReference>